<keyword evidence="1" id="KW-0805">Transcription regulation</keyword>
<dbReference type="SUPFAM" id="SSF46689">
    <property type="entry name" value="Homeodomain-like"/>
    <property type="match status" value="2"/>
</dbReference>
<evidence type="ECO:0000313" key="7">
    <source>
        <dbReference type="Proteomes" id="UP000608024"/>
    </source>
</evidence>
<dbReference type="InterPro" id="IPR009057">
    <property type="entry name" value="Homeodomain-like_sf"/>
</dbReference>
<comment type="caution">
    <text evidence="6">The sequence shown here is derived from an EMBL/GenBank/DDBJ whole genome shotgun (WGS) entry which is preliminary data.</text>
</comment>
<evidence type="ECO:0000259" key="5">
    <source>
        <dbReference type="PROSITE" id="PS01124"/>
    </source>
</evidence>
<dbReference type="PANTHER" id="PTHR43130">
    <property type="entry name" value="ARAC-FAMILY TRANSCRIPTIONAL REGULATOR"/>
    <property type="match status" value="1"/>
</dbReference>
<name>A0A918ZQQ4_9ACTN</name>
<sequence length="364" mass="38144">MIAVLALDGAPGHQLTAPGLAFATAARHHHPVAYEVRVCAGPGFRSTGGPAPFGVETPWGMEGLDDADTVLLPGHEGFRAAPPPGVADALHAVVARGARVGAVGTGTFTLAATGLLDGRRAATSRRHTRELARLHPRVDVDPEGSAVADGPFHSAAGVLGGVDLCLHLITLEHGESVAIETERQLFLHLHAEPDDADGTAAGAGPRAGRARAGSGHAEGDLAQPGPRAVQGAAAEAAYNAVTPPGSSLEPVTRWMEANLHHPLTLDDIAGRAGLGVRSLTRRFRAETGLTPLQYLLRTRIQHAQRLLERTDDPVERIAARSGLGTPANLRHHFQRATGTSPTVYRTAFRALVSDMTWPERSGEP</sequence>
<dbReference type="InterPro" id="IPR018062">
    <property type="entry name" value="HTH_AraC-typ_CS"/>
</dbReference>
<accession>A0A918ZQQ4</accession>
<protein>
    <submittedName>
        <fullName evidence="6">AraC family transcriptional regulator</fullName>
    </submittedName>
</protein>
<feature type="compositionally biased region" description="Low complexity" evidence="4">
    <location>
        <begin position="198"/>
        <end position="215"/>
    </location>
</feature>
<keyword evidence="7" id="KW-1185">Reference proteome</keyword>
<evidence type="ECO:0000256" key="1">
    <source>
        <dbReference type="ARBA" id="ARBA00023015"/>
    </source>
</evidence>
<dbReference type="EMBL" id="BNBT01000049">
    <property type="protein sequence ID" value="GHE63569.1"/>
    <property type="molecule type" value="Genomic_DNA"/>
</dbReference>
<dbReference type="GO" id="GO:0003700">
    <property type="term" value="F:DNA-binding transcription factor activity"/>
    <property type="evidence" value="ECO:0007669"/>
    <property type="project" value="InterPro"/>
</dbReference>
<dbReference type="GO" id="GO:0043565">
    <property type="term" value="F:sequence-specific DNA binding"/>
    <property type="evidence" value="ECO:0007669"/>
    <property type="project" value="InterPro"/>
</dbReference>
<keyword evidence="3" id="KW-0804">Transcription</keyword>
<feature type="region of interest" description="Disordered" evidence="4">
    <location>
        <begin position="196"/>
        <end position="225"/>
    </location>
</feature>
<dbReference type="AlphaFoldDB" id="A0A918ZQQ4"/>
<dbReference type="PANTHER" id="PTHR43130:SF3">
    <property type="entry name" value="HTH-TYPE TRANSCRIPTIONAL REGULATOR RV1931C"/>
    <property type="match status" value="1"/>
</dbReference>
<gene>
    <name evidence="6" type="ORF">GCM10018785_35540</name>
</gene>
<dbReference type="Pfam" id="PF12833">
    <property type="entry name" value="HTH_18"/>
    <property type="match status" value="1"/>
</dbReference>
<proteinExistence type="predicted"/>
<evidence type="ECO:0000256" key="4">
    <source>
        <dbReference type="SAM" id="MobiDB-lite"/>
    </source>
</evidence>
<evidence type="ECO:0000256" key="2">
    <source>
        <dbReference type="ARBA" id="ARBA00023125"/>
    </source>
</evidence>
<reference evidence="6" key="2">
    <citation type="submission" date="2020-09" db="EMBL/GenBank/DDBJ databases">
        <authorList>
            <person name="Sun Q."/>
            <person name="Ohkuma M."/>
        </authorList>
    </citation>
    <scope>NUCLEOTIDE SEQUENCE</scope>
    <source>
        <strain evidence="6">JCM 4784</strain>
    </source>
</reference>
<feature type="domain" description="HTH araC/xylS-type" evidence="5">
    <location>
        <begin position="249"/>
        <end position="347"/>
    </location>
</feature>
<dbReference type="InterPro" id="IPR002818">
    <property type="entry name" value="DJ-1/PfpI"/>
</dbReference>
<reference evidence="6" key="1">
    <citation type="journal article" date="2014" name="Int. J. Syst. Evol. Microbiol.">
        <title>Complete genome sequence of Corynebacterium casei LMG S-19264T (=DSM 44701T), isolated from a smear-ripened cheese.</title>
        <authorList>
            <consortium name="US DOE Joint Genome Institute (JGI-PGF)"/>
            <person name="Walter F."/>
            <person name="Albersmeier A."/>
            <person name="Kalinowski J."/>
            <person name="Ruckert C."/>
        </authorList>
    </citation>
    <scope>NUCLEOTIDE SEQUENCE</scope>
    <source>
        <strain evidence="6">JCM 4784</strain>
    </source>
</reference>
<dbReference type="SMART" id="SM00342">
    <property type="entry name" value="HTH_ARAC"/>
    <property type="match status" value="1"/>
</dbReference>
<dbReference type="InterPro" id="IPR029062">
    <property type="entry name" value="Class_I_gatase-like"/>
</dbReference>
<dbReference type="PROSITE" id="PS01124">
    <property type="entry name" value="HTH_ARAC_FAMILY_2"/>
    <property type="match status" value="1"/>
</dbReference>
<dbReference type="InterPro" id="IPR018060">
    <property type="entry name" value="HTH_AraC"/>
</dbReference>
<organism evidence="6 7">
    <name type="scientific">Streptomyces longispororuber</name>
    <dbReference type="NCBI Taxonomy" id="68230"/>
    <lineage>
        <taxon>Bacteria</taxon>
        <taxon>Bacillati</taxon>
        <taxon>Actinomycetota</taxon>
        <taxon>Actinomycetes</taxon>
        <taxon>Kitasatosporales</taxon>
        <taxon>Streptomycetaceae</taxon>
        <taxon>Streptomyces</taxon>
    </lineage>
</organism>
<dbReference type="Gene3D" id="1.10.10.60">
    <property type="entry name" value="Homeodomain-like"/>
    <property type="match status" value="1"/>
</dbReference>
<evidence type="ECO:0000256" key="3">
    <source>
        <dbReference type="ARBA" id="ARBA00023163"/>
    </source>
</evidence>
<dbReference type="SUPFAM" id="SSF52317">
    <property type="entry name" value="Class I glutamine amidotransferase-like"/>
    <property type="match status" value="1"/>
</dbReference>
<dbReference type="Pfam" id="PF01965">
    <property type="entry name" value="DJ-1_PfpI"/>
    <property type="match status" value="1"/>
</dbReference>
<dbReference type="PROSITE" id="PS00041">
    <property type="entry name" value="HTH_ARAC_FAMILY_1"/>
    <property type="match status" value="1"/>
</dbReference>
<dbReference type="InterPro" id="IPR052158">
    <property type="entry name" value="INH-QAR"/>
</dbReference>
<keyword evidence="2" id="KW-0238">DNA-binding</keyword>
<evidence type="ECO:0000313" key="6">
    <source>
        <dbReference type="EMBL" id="GHE63569.1"/>
    </source>
</evidence>
<dbReference type="Proteomes" id="UP000608024">
    <property type="component" value="Unassembled WGS sequence"/>
</dbReference>
<dbReference type="Gene3D" id="3.40.50.880">
    <property type="match status" value="1"/>
</dbReference>